<dbReference type="Pfam" id="PF04535">
    <property type="entry name" value="CASP_dom"/>
    <property type="match status" value="1"/>
</dbReference>
<evidence type="ECO:0000256" key="5">
    <source>
        <dbReference type="ARBA" id="ARBA00022989"/>
    </source>
</evidence>
<sequence length="110" mass="12448">MGKLVCSEICEDEGSVLDTKSLLMILHQRQSRLPKKRQQPCSPFLDINLKESLFYAIGAAMAVGILGDVQWMKVCNLFGGICHRMTASIILCLPSVFFWHLSLLDLHKIW</sequence>
<feature type="domain" description="Casparian strip membrane protein" evidence="8">
    <location>
        <begin position="31"/>
        <end position="96"/>
    </location>
</feature>
<evidence type="ECO:0000256" key="3">
    <source>
        <dbReference type="ARBA" id="ARBA00022475"/>
    </source>
</evidence>
<dbReference type="EMBL" id="JBBPBN010000022">
    <property type="protein sequence ID" value="KAK9013528.1"/>
    <property type="molecule type" value="Genomic_DNA"/>
</dbReference>
<comment type="caution">
    <text evidence="7">Lacks conserved residue(s) required for the propagation of feature annotation.</text>
</comment>
<evidence type="ECO:0000259" key="8">
    <source>
        <dbReference type="Pfam" id="PF04535"/>
    </source>
</evidence>
<comment type="caution">
    <text evidence="9">The sequence shown here is derived from an EMBL/GenBank/DDBJ whole genome shotgun (WGS) entry which is preliminary data.</text>
</comment>
<comment type="similarity">
    <text evidence="2 7">Belongs to the Casparian strip membrane proteins (CASP) family.</text>
</comment>
<keyword evidence="6 7" id="KW-0472">Membrane</keyword>
<evidence type="ECO:0000256" key="1">
    <source>
        <dbReference type="ARBA" id="ARBA00004651"/>
    </source>
</evidence>
<proteinExistence type="inferred from homology"/>
<dbReference type="InterPro" id="IPR006702">
    <property type="entry name" value="CASP_dom"/>
</dbReference>
<accession>A0ABR2RKQ8</accession>
<feature type="transmembrane region" description="Helical" evidence="7">
    <location>
        <begin position="52"/>
        <end position="69"/>
    </location>
</feature>
<gene>
    <name evidence="9" type="ORF">V6N11_041533</name>
</gene>
<keyword evidence="3 7" id="KW-1003">Cell membrane</keyword>
<keyword evidence="5 7" id="KW-1133">Transmembrane helix</keyword>
<evidence type="ECO:0000256" key="7">
    <source>
        <dbReference type="RuleBase" id="RU361233"/>
    </source>
</evidence>
<evidence type="ECO:0000313" key="10">
    <source>
        <dbReference type="Proteomes" id="UP001396334"/>
    </source>
</evidence>
<evidence type="ECO:0000256" key="4">
    <source>
        <dbReference type="ARBA" id="ARBA00022692"/>
    </source>
</evidence>
<feature type="transmembrane region" description="Helical" evidence="7">
    <location>
        <begin position="81"/>
        <end position="101"/>
    </location>
</feature>
<organism evidence="9 10">
    <name type="scientific">Hibiscus sabdariffa</name>
    <name type="common">roselle</name>
    <dbReference type="NCBI Taxonomy" id="183260"/>
    <lineage>
        <taxon>Eukaryota</taxon>
        <taxon>Viridiplantae</taxon>
        <taxon>Streptophyta</taxon>
        <taxon>Embryophyta</taxon>
        <taxon>Tracheophyta</taxon>
        <taxon>Spermatophyta</taxon>
        <taxon>Magnoliopsida</taxon>
        <taxon>eudicotyledons</taxon>
        <taxon>Gunneridae</taxon>
        <taxon>Pentapetalae</taxon>
        <taxon>rosids</taxon>
        <taxon>malvids</taxon>
        <taxon>Malvales</taxon>
        <taxon>Malvaceae</taxon>
        <taxon>Malvoideae</taxon>
        <taxon>Hibiscus</taxon>
    </lineage>
</organism>
<evidence type="ECO:0000313" key="9">
    <source>
        <dbReference type="EMBL" id="KAK9013528.1"/>
    </source>
</evidence>
<reference evidence="9 10" key="1">
    <citation type="journal article" date="2024" name="G3 (Bethesda)">
        <title>Genome assembly of Hibiscus sabdariffa L. provides insights into metabolisms of medicinal natural products.</title>
        <authorList>
            <person name="Kim T."/>
        </authorList>
    </citation>
    <scope>NUCLEOTIDE SEQUENCE [LARGE SCALE GENOMIC DNA]</scope>
    <source>
        <strain evidence="9">TK-2024</strain>
        <tissue evidence="9">Old leaves</tissue>
    </source>
</reference>
<evidence type="ECO:0000256" key="2">
    <source>
        <dbReference type="ARBA" id="ARBA00007651"/>
    </source>
</evidence>
<comment type="subcellular location">
    <subcellularLocation>
        <location evidence="1 7">Cell membrane</location>
        <topology evidence="1 7">Multi-pass membrane protein</topology>
    </subcellularLocation>
</comment>
<dbReference type="Proteomes" id="UP001396334">
    <property type="component" value="Unassembled WGS sequence"/>
</dbReference>
<evidence type="ECO:0000256" key="6">
    <source>
        <dbReference type="ARBA" id="ARBA00023136"/>
    </source>
</evidence>
<comment type="subunit">
    <text evidence="7">Homodimer and heterodimers.</text>
</comment>
<name>A0ABR2RKQ8_9ROSI</name>
<keyword evidence="10" id="KW-1185">Reference proteome</keyword>
<keyword evidence="4 7" id="KW-0812">Transmembrane</keyword>
<protein>
    <recommendedName>
        <fullName evidence="7">CASP-like protein</fullName>
    </recommendedName>
</protein>